<dbReference type="InterPro" id="IPR056884">
    <property type="entry name" value="NPHP3-like_N"/>
</dbReference>
<sequence>MSGLEPLAALGLACNVIQLIESAGKTVSICKSIFQTGSLDPSLGRSTAHLTTAFDQLNQSLTAAPGPKNPDEAALLEVARDCSAAALNLKTEVAKISDEASKGKYSSAIRGALKTMVRKSKIEKLEKSLAAHQKALETHLLVRIYKPNEAILGELLKSTANIDSKLSGFIQALSQGHTRMEQLLAQESADIKGVVVAEVAQLNADINAKVDAEAGKTRTEISARIDGLAAEQQDMARSQRLLQSIKFSTMNQRFNQIVESDKDTCGWILDEGAVPTYNQDLKPGCGFTLFLQSPAEKLFWISGKAGSGKSTVVKFLITSDRAQSVIQEAVPNARILSHFIWAAGADPMQCSIRGILCALLYQALDGDVELAKSACDEFATLRLESKESLGDWSNKELEAVLAFVLRSSSRPTCIFLDGLDEIDPNDGQFELLKLVNRLCSYLGPRGKMCVASRPEVVLRRHLAKYSMLRVQDLTDSAIRKYATEKLKEYLPDSTPGIESQEIIHSLCSKADGVFLWVSLAIKSIGRGVLSGDNADELRRRLGALPRDLQDLYQQMWLRLNEDEQIYREDAAFFLNCALDSSFGPRTGNRKSSRPSGRWEETTKMAAVGSLSIIHVTLTFHSQLADSILSGDPSVSSENLVAKCQDMTTRLDTRCAGLLEVSPTTGVIAFIHRSATEFLMNTPEGQVILEQDRRNPQDRLFNSMKADIATLRWLLAQGHSARGDWTSSDDSFPRAPSPPNYPPSFQDSDTELINTLPWDLPGDVSSAAADYLDYIHRLLHLSAISVERAIELGFLCSAVYDMGNWPSSFSVRGPPELLQVGSWVGFTEFNSLALERLKKNSPTGAISKGYVGQLLASAFKWGPWNKAHHPHNWFDRIKWLLEEEWDLSVVLMVAHEETIGGHVELVVPTTPFLAFSDAMLGSLGFIDPCFPRCMVEFMKRGVNPSDSVVVILFESDQHFALRLQWYWAWEGLGNYIPEMDYMVVFRANLAYLIDVFSRTLTDADQELEAYMKDMAPPSATILAFRLLGENHRRQALPLPDDIPHTKFTAPRKQDDIDEFARLLRGLTFVPTGARIRGFYSSPAYSMLPHSIPGLGNFLSSPELAERSQTITFSELEQDLVSEGLLMRKADFDMAPLAPF</sequence>
<dbReference type="Pfam" id="PF25053">
    <property type="entry name" value="DUF7791"/>
    <property type="match status" value="1"/>
</dbReference>
<evidence type="ECO:0000259" key="4">
    <source>
        <dbReference type="Pfam" id="PF24883"/>
    </source>
</evidence>
<dbReference type="InterPro" id="IPR031352">
    <property type="entry name" value="SesA"/>
</dbReference>
<name>A0AAJ0F7F5_9PEZI</name>
<dbReference type="Proteomes" id="UP001239445">
    <property type="component" value="Unassembled WGS sequence"/>
</dbReference>
<dbReference type="PANTHER" id="PTHR10039">
    <property type="entry name" value="AMELOGENIN"/>
    <property type="match status" value="1"/>
</dbReference>
<evidence type="ECO:0000256" key="2">
    <source>
        <dbReference type="SAM" id="MobiDB-lite"/>
    </source>
</evidence>
<reference evidence="6" key="1">
    <citation type="submission" date="2023-06" db="EMBL/GenBank/DDBJ databases">
        <title>Genome-scale phylogeny and comparative genomics of the fungal order Sordariales.</title>
        <authorList>
            <consortium name="Lawrence Berkeley National Laboratory"/>
            <person name="Hensen N."/>
            <person name="Bonometti L."/>
            <person name="Westerberg I."/>
            <person name="Brannstrom I.O."/>
            <person name="Guillou S."/>
            <person name="Cros-Aarteil S."/>
            <person name="Calhoun S."/>
            <person name="Haridas S."/>
            <person name="Kuo A."/>
            <person name="Mondo S."/>
            <person name="Pangilinan J."/>
            <person name="Riley R."/>
            <person name="Labutti K."/>
            <person name="Andreopoulos B."/>
            <person name="Lipzen A."/>
            <person name="Chen C."/>
            <person name="Yanf M."/>
            <person name="Daum C."/>
            <person name="Ng V."/>
            <person name="Clum A."/>
            <person name="Steindorff A."/>
            <person name="Ohm R."/>
            <person name="Martin F."/>
            <person name="Silar P."/>
            <person name="Natvig D."/>
            <person name="Lalanne C."/>
            <person name="Gautier V."/>
            <person name="Ament-Velasquez S.L."/>
            <person name="Kruys A."/>
            <person name="Hutchinson M.I."/>
            <person name="Powell A.J."/>
            <person name="Barry K."/>
            <person name="Miller A.N."/>
            <person name="Grigoriev I.V."/>
            <person name="Debuchy R."/>
            <person name="Gladieux P."/>
            <person name="Thoren M.H."/>
            <person name="Johannesson H."/>
        </authorList>
    </citation>
    <scope>NUCLEOTIDE SEQUENCE</scope>
    <source>
        <strain evidence="6">PSN4</strain>
    </source>
</reference>
<dbReference type="PANTHER" id="PTHR10039:SF5">
    <property type="entry name" value="NACHT DOMAIN-CONTAINING PROTEIN"/>
    <property type="match status" value="1"/>
</dbReference>
<evidence type="ECO:0000256" key="1">
    <source>
        <dbReference type="ARBA" id="ARBA00022737"/>
    </source>
</evidence>
<dbReference type="Pfam" id="PF17107">
    <property type="entry name" value="SesA"/>
    <property type="match status" value="1"/>
</dbReference>
<keyword evidence="7" id="KW-1185">Reference proteome</keyword>
<organism evidence="6 7">
    <name type="scientific">Echria macrotheca</name>
    <dbReference type="NCBI Taxonomy" id="438768"/>
    <lineage>
        <taxon>Eukaryota</taxon>
        <taxon>Fungi</taxon>
        <taxon>Dikarya</taxon>
        <taxon>Ascomycota</taxon>
        <taxon>Pezizomycotina</taxon>
        <taxon>Sordariomycetes</taxon>
        <taxon>Sordariomycetidae</taxon>
        <taxon>Sordariales</taxon>
        <taxon>Schizotheciaceae</taxon>
        <taxon>Echria</taxon>
    </lineage>
</organism>
<feature type="domain" description="Nephrocystin 3-like N-terminal" evidence="4">
    <location>
        <begin position="288"/>
        <end position="453"/>
    </location>
</feature>
<evidence type="ECO:0000259" key="3">
    <source>
        <dbReference type="Pfam" id="PF17107"/>
    </source>
</evidence>
<proteinExistence type="predicted"/>
<feature type="domain" description="NACHT-NTPase and P-loop NTPases N-terminal" evidence="3">
    <location>
        <begin position="15"/>
        <end position="131"/>
    </location>
</feature>
<dbReference type="SUPFAM" id="SSF52540">
    <property type="entry name" value="P-loop containing nucleoside triphosphate hydrolases"/>
    <property type="match status" value="1"/>
</dbReference>
<dbReference type="EMBL" id="MU839838">
    <property type="protein sequence ID" value="KAK1753298.1"/>
    <property type="molecule type" value="Genomic_DNA"/>
</dbReference>
<accession>A0AAJ0F7F5</accession>
<dbReference type="AlphaFoldDB" id="A0AAJ0F7F5"/>
<evidence type="ECO:0000313" key="6">
    <source>
        <dbReference type="EMBL" id="KAK1753298.1"/>
    </source>
</evidence>
<dbReference type="Gene3D" id="3.40.50.300">
    <property type="entry name" value="P-loop containing nucleotide triphosphate hydrolases"/>
    <property type="match status" value="1"/>
</dbReference>
<protein>
    <recommendedName>
        <fullName evidence="8">NACHT domain-containing protein</fullName>
    </recommendedName>
</protein>
<keyword evidence="1" id="KW-0677">Repeat</keyword>
<comment type="caution">
    <text evidence="6">The sequence shown here is derived from an EMBL/GenBank/DDBJ whole genome shotgun (WGS) entry which is preliminary data.</text>
</comment>
<feature type="region of interest" description="Disordered" evidence="2">
    <location>
        <begin position="720"/>
        <end position="745"/>
    </location>
</feature>
<evidence type="ECO:0000313" key="7">
    <source>
        <dbReference type="Proteomes" id="UP001239445"/>
    </source>
</evidence>
<gene>
    <name evidence="6" type="ORF">QBC47DRAFT_55117</name>
</gene>
<dbReference type="InterPro" id="IPR056693">
    <property type="entry name" value="DUF7791"/>
</dbReference>
<dbReference type="InterPro" id="IPR027417">
    <property type="entry name" value="P-loop_NTPase"/>
</dbReference>
<feature type="domain" description="DUF7791" evidence="5">
    <location>
        <begin position="563"/>
        <end position="706"/>
    </location>
</feature>
<evidence type="ECO:0000259" key="5">
    <source>
        <dbReference type="Pfam" id="PF25053"/>
    </source>
</evidence>
<dbReference type="Pfam" id="PF24883">
    <property type="entry name" value="NPHP3_N"/>
    <property type="match status" value="1"/>
</dbReference>
<evidence type="ECO:0008006" key="8">
    <source>
        <dbReference type="Google" id="ProtNLM"/>
    </source>
</evidence>